<reference evidence="2 3" key="1">
    <citation type="submission" date="2014-11" db="EMBL/GenBank/DDBJ databases">
        <title>Draft genome sequence of Kirrobacter mercurialis.</title>
        <authorList>
            <person name="Coil D.A."/>
            <person name="Eisen J.A."/>
        </authorList>
    </citation>
    <scope>NUCLEOTIDE SEQUENCE [LARGE SCALE GENOMIC DNA]</scope>
    <source>
        <strain evidence="2 3">Coronado</strain>
    </source>
</reference>
<feature type="region of interest" description="Disordered" evidence="1">
    <location>
        <begin position="43"/>
        <end position="63"/>
    </location>
</feature>
<evidence type="ECO:0000256" key="1">
    <source>
        <dbReference type="SAM" id="MobiDB-lite"/>
    </source>
</evidence>
<accession>A0A0B2C019</accession>
<evidence type="ECO:0000313" key="2">
    <source>
        <dbReference type="EMBL" id="KHL25617.1"/>
    </source>
</evidence>
<gene>
    <name evidence="2" type="ORF">PK98_02870</name>
</gene>
<keyword evidence="3" id="KW-1185">Reference proteome</keyword>
<evidence type="ECO:0000313" key="3">
    <source>
        <dbReference type="Proteomes" id="UP000030988"/>
    </source>
</evidence>
<proteinExistence type="predicted"/>
<feature type="compositionally biased region" description="Basic and acidic residues" evidence="1">
    <location>
        <begin position="47"/>
        <end position="57"/>
    </location>
</feature>
<dbReference type="OrthoDB" id="7411138at2"/>
<dbReference type="RefSeq" id="WP_039094140.1">
    <property type="nucleotide sequence ID" value="NZ_JTDN01000001.1"/>
</dbReference>
<sequence>MAQDAIFYRAQAAKAREEAGAAVLDNVRDRALRSVAAFETMAASAERVTKQREDRKIAATPSE</sequence>
<protein>
    <submittedName>
        <fullName evidence="2">Uncharacterized protein</fullName>
    </submittedName>
</protein>
<dbReference type="EMBL" id="JTDN01000001">
    <property type="protein sequence ID" value="KHL25617.1"/>
    <property type="molecule type" value="Genomic_DNA"/>
</dbReference>
<organism evidence="2 3">
    <name type="scientific">Croceibacterium mercuriale</name>
    <dbReference type="NCBI Taxonomy" id="1572751"/>
    <lineage>
        <taxon>Bacteria</taxon>
        <taxon>Pseudomonadati</taxon>
        <taxon>Pseudomonadota</taxon>
        <taxon>Alphaproteobacteria</taxon>
        <taxon>Sphingomonadales</taxon>
        <taxon>Erythrobacteraceae</taxon>
        <taxon>Croceibacterium</taxon>
    </lineage>
</organism>
<dbReference type="Proteomes" id="UP000030988">
    <property type="component" value="Unassembled WGS sequence"/>
</dbReference>
<dbReference type="AlphaFoldDB" id="A0A0B2C019"/>
<comment type="caution">
    <text evidence="2">The sequence shown here is derived from an EMBL/GenBank/DDBJ whole genome shotgun (WGS) entry which is preliminary data.</text>
</comment>
<name>A0A0B2C019_9SPHN</name>